<dbReference type="RefSeq" id="WP_394825401.1">
    <property type="nucleotide sequence ID" value="NZ_CP089984.1"/>
</dbReference>
<dbReference type="Pfam" id="PF07336">
    <property type="entry name" value="ABATE"/>
    <property type="match status" value="1"/>
</dbReference>
<evidence type="ECO:0000313" key="2">
    <source>
        <dbReference type="EMBL" id="WXB15767.1"/>
    </source>
</evidence>
<dbReference type="InterPro" id="IPR023286">
    <property type="entry name" value="ABATE_dom_sf"/>
</dbReference>
<sequence length="189" mass="20882">MRKTDPKDWIWDGGRPSIDLLNTLRDRKLVPRELLVEPSDLAEWLVTAGLVQAPPEVTARHVTRARALREAIDRLALAVPDGPIDAADVAMLNDAAKVRASAPELAVGKNGRLEVRAPRESDPVAVALGRIAADAVDLVTSEGATFRVCASDTCGLRFEDRSPARNRQWCSMKRCGNREKARQHYLRQK</sequence>
<dbReference type="Proteomes" id="UP001370348">
    <property type="component" value="Chromosome"/>
</dbReference>
<reference evidence="2 3" key="1">
    <citation type="submission" date="2021-12" db="EMBL/GenBank/DDBJ databases">
        <title>Discovery of the Pendulisporaceae a myxobacterial family with distinct sporulation behavior and unique specialized metabolism.</title>
        <authorList>
            <person name="Garcia R."/>
            <person name="Popoff A."/>
            <person name="Bader C.D."/>
            <person name="Loehr J."/>
            <person name="Walesch S."/>
            <person name="Walt C."/>
            <person name="Boldt J."/>
            <person name="Bunk B."/>
            <person name="Haeckl F.J.F.P.J."/>
            <person name="Gunesch A.P."/>
            <person name="Birkelbach J."/>
            <person name="Nuebel U."/>
            <person name="Pietschmann T."/>
            <person name="Bach T."/>
            <person name="Mueller R."/>
        </authorList>
    </citation>
    <scope>NUCLEOTIDE SEQUENCE [LARGE SCALE GENOMIC DNA]</scope>
    <source>
        <strain evidence="2 3">MSr11954</strain>
    </source>
</reference>
<evidence type="ECO:0000259" key="1">
    <source>
        <dbReference type="Pfam" id="PF11706"/>
    </source>
</evidence>
<dbReference type="InterPro" id="IPR010852">
    <property type="entry name" value="ABATE"/>
</dbReference>
<evidence type="ECO:0000313" key="3">
    <source>
        <dbReference type="Proteomes" id="UP001370348"/>
    </source>
</evidence>
<name>A0ABZ2LYI1_9BACT</name>
<dbReference type="PANTHER" id="PTHR35525:SF3">
    <property type="entry name" value="BLL6575 PROTEIN"/>
    <property type="match status" value="1"/>
</dbReference>
<organism evidence="2 3">
    <name type="scientific">Pendulispora albinea</name>
    <dbReference type="NCBI Taxonomy" id="2741071"/>
    <lineage>
        <taxon>Bacteria</taxon>
        <taxon>Pseudomonadati</taxon>
        <taxon>Myxococcota</taxon>
        <taxon>Myxococcia</taxon>
        <taxon>Myxococcales</taxon>
        <taxon>Sorangiineae</taxon>
        <taxon>Pendulisporaceae</taxon>
        <taxon>Pendulispora</taxon>
    </lineage>
</organism>
<dbReference type="InterPro" id="IPR021005">
    <property type="entry name" value="Znf_CGNR"/>
</dbReference>
<dbReference type="EMBL" id="CP089984">
    <property type="protein sequence ID" value="WXB15767.1"/>
    <property type="molecule type" value="Genomic_DNA"/>
</dbReference>
<accession>A0ABZ2LYI1</accession>
<dbReference type="SUPFAM" id="SSF160904">
    <property type="entry name" value="Jann2411-like"/>
    <property type="match status" value="1"/>
</dbReference>
<feature type="domain" description="Zinc finger CGNR" evidence="1">
    <location>
        <begin position="147"/>
        <end position="188"/>
    </location>
</feature>
<keyword evidence="3" id="KW-1185">Reference proteome</keyword>
<dbReference type="PANTHER" id="PTHR35525">
    <property type="entry name" value="BLL6575 PROTEIN"/>
    <property type="match status" value="1"/>
</dbReference>
<gene>
    <name evidence="2" type="ORF">LZC94_00545</name>
</gene>
<protein>
    <submittedName>
        <fullName evidence="2">ABATE domain-containing protein</fullName>
    </submittedName>
</protein>
<proteinExistence type="predicted"/>
<dbReference type="Pfam" id="PF11706">
    <property type="entry name" value="zf-CGNR"/>
    <property type="match status" value="1"/>
</dbReference>
<dbReference type="Gene3D" id="1.10.3300.10">
    <property type="entry name" value="Jann2411-like domain"/>
    <property type="match status" value="1"/>
</dbReference>